<dbReference type="EMBL" id="JAKFFV010000004">
    <property type="protein sequence ID" value="MCF2498396.1"/>
    <property type="molecule type" value="Genomic_DNA"/>
</dbReference>
<accession>A0A9X1QC34</accession>
<evidence type="ECO:0000313" key="2">
    <source>
        <dbReference type="EMBL" id="MCF2498396.1"/>
    </source>
</evidence>
<proteinExistence type="predicted"/>
<gene>
    <name evidence="2" type="ORF">L0661_08765</name>
</gene>
<protein>
    <submittedName>
        <fullName evidence="2">Uncharacterized protein</fullName>
    </submittedName>
</protein>
<feature type="region of interest" description="Disordered" evidence="1">
    <location>
        <begin position="1"/>
        <end position="23"/>
    </location>
</feature>
<feature type="compositionally biased region" description="Low complexity" evidence="1">
    <location>
        <begin position="1"/>
        <end position="13"/>
    </location>
</feature>
<name>A0A9X1QC34_9BACT</name>
<organism evidence="2 3">
    <name type="scientific">Dyadobacter chenhuakuii</name>
    <dbReference type="NCBI Taxonomy" id="2909339"/>
    <lineage>
        <taxon>Bacteria</taxon>
        <taxon>Pseudomonadati</taxon>
        <taxon>Bacteroidota</taxon>
        <taxon>Cytophagia</taxon>
        <taxon>Cytophagales</taxon>
        <taxon>Spirosomataceae</taxon>
        <taxon>Dyadobacter</taxon>
    </lineage>
</organism>
<comment type="caution">
    <text evidence="2">The sequence shown here is derived from an EMBL/GenBank/DDBJ whole genome shotgun (WGS) entry which is preliminary data.</text>
</comment>
<evidence type="ECO:0000256" key="1">
    <source>
        <dbReference type="SAM" id="MobiDB-lite"/>
    </source>
</evidence>
<dbReference type="Proteomes" id="UP001139411">
    <property type="component" value="Unassembled WGS sequence"/>
</dbReference>
<dbReference type="RefSeq" id="WP_235177531.1">
    <property type="nucleotide sequence ID" value="NZ_JAKFFV010000004.1"/>
</dbReference>
<dbReference type="AlphaFoldDB" id="A0A9X1QC34"/>
<evidence type="ECO:0000313" key="3">
    <source>
        <dbReference type="Proteomes" id="UP001139411"/>
    </source>
</evidence>
<reference evidence="2" key="1">
    <citation type="submission" date="2022-01" db="EMBL/GenBank/DDBJ databases">
        <title>Novel species in genus Dyadobacter.</title>
        <authorList>
            <person name="Ma C."/>
        </authorList>
    </citation>
    <scope>NUCLEOTIDE SEQUENCE</scope>
    <source>
        <strain evidence="2">CY357</strain>
    </source>
</reference>
<sequence>MAKQQTPKAAAKPGETAAPYSVLKPFRDVNDWDLEHKPGDDVSHFDEERLASLVEKGLVQGLPEETTGDNLE</sequence>